<dbReference type="AlphaFoldDB" id="A0A1F8AX59"/>
<dbReference type="Proteomes" id="UP000177794">
    <property type="component" value="Unassembled WGS sequence"/>
</dbReference>
<gene>
    <name evidence="3" type="ORF">A3E15_01355</name>
</gene>
<dbReference type="PANTHER" id="PTHR43685">
    <property type="entry name" value="GLYCOSYLTRANSFERASE"/>
    <property type="match status" value="1"/>
</dbReference>
<organism evidence="3 4">
    <name type="scientific">Candidatus Woesebacteria bacterium RIFCSPHIGHO2_12_FULL_42_9</name>
    <dbReference type="NCBI Taxonomy" id="1802511"/>
    <lineage>
        <taxon>Bacteria</taxon>
        <taxon>Candidatus Woeseibacteriota</taxon>
    </lineage>
</organism>
<dbReference type="EMBL" id="MGGX01000007">
    <property type="protein sequence ID" value="OGM56327.1"/>
    <property type="molecule type" value="Genomic_DNA"/>
</dbReference>
<evidence type="ECO:0000259" key="2">
    <source>
        <dbReference type="Pfam" id="PF00535"/>
    </source>
</evidence>
<sequence length="317" mass="36192">IGLMKVSICLTVLNAEKSISPLMESLRDQSKKAEEIVVVDGGSKDKTIEILKHYQKKERRIKLLFENCLRARGRNLAVELGGSEIIAMTDAGCIAHKDWLEKITAPFTDRDVNIVAGVYEMIGETPKQKALGVFLGFPLSKFGKDFLPTTRSIAFRKEAWERVGGFPERKENSAEDSEFNTTAIRLGLKYSRVKDAVVEWGIPRKLIEGIKTMGDYAKWDARYEPLWNPTQKVSSHNIRVILIFLRYMLGIGLVILGFRYPLFLFLFTLGFFFYLYWAYKKVYRQFPDWKASIWGPPVQIASDIVVMIGFLKGIMGK</sequence>
<accession>A0A1F8AX59</accession>
<name>A0A1F8AX59_9BACT</name>
<dbReference type="Pfam" id="PF00535">
    <property type="entry name" value="Glycos_transf_2"/>
    <property type="match status" value="1"/>
</dbReference>
<evidence type="ECO:0000313" key="3">
    <source>
        <dbReference type="EMBL" id="OGM56327.1"/>
    </source>
</evidence>
<dbReference type="InterPro" id="IPR050834">
    <property type="entry name" value="Glycosyltransf_2"/>
</dbReference>
<dbReference type="PANTHER" id="PTHR43685:SF3">
    <property type="entry name" value="SLR2126 PROTEIN"/>
    <property type="match status" value="1"/>
</dbReference>
<feature type="non-terminal residue" evidence="3">
    <location>
        <position position="1"/>
    </location>
</feature>
<evidence type="ECO:0000313" key="4">
    <source>
        <dbReference type="Proteomes" id="UP000177794"/>
    </source>
</evidence>
<reference evidence="3 4" key="1">
    <citation type="journal article" date="2016" name="Nat. Commun.">
        <title>Thousands of microbial genomes shed light on interconnected biogeochemical processes in an aquifer system.</title>
        <authorList>
            <person name="Anantharaman K."/>
            <person name="Brown C.T."/>
            <person name="Hug L.A."/>
            <person name="Sharon I."/>
            <person name="Castelle C.J."/>
            <person name="Probst A.J."/>
            <person name="Thomas B.C."/>
            <person name="Singh A."/>
            <person name="Wilkins M.J."/>
            <person name="Karaoz U."/>
            <person name="Brodie E.L."/>
            <person name="Williams K.H."/>
            <person name="Hubbard S.S."/>
            <person name="Banfield J.F."/>
        </authorList>
    </citation>
    <scope>NUCLEOTIDE SEQUENCE [LARGE SCALE GENOMIC DNA]</scope>
</reference>
<keyword evidence="1" id="KW-1133">Transmembrane helix</keyword>
<evidence type="ECO:0000256" key="1">
    <source>
        <dbReference type="SAM" id="Phobius"/>
    </source>
</evidence>
<proteinExistence type="predicted"/>
<dbReference type="SUPFAM" id="SSF53448">
    <property type="entry name" value="Nucleotide-diphospho-sugar transferases"/>
    <property type="match status" value="1"/>
</dbReference>
<feature type="domain" description="Glycosyltransferase 2-like" evidence="2">
    <location>
        <begin position="7"/>
        <end position="132"/>
    </location>
</feature>
<protein>
    <recommendedName>
        <fullName evidence="2">Glycosyltransferase 2-like domain-containing protein</fullName>
    </recommendedName>
</protein>
<dbReference type="STRING" id="1802511.A3E15_01355"/>
<dbReference type="Gene3D" id="3.90.550.10">
    <property type="entry name" value="Spore Coat Polysaccharide Biosynthesis Protein SpsA, Chain A"/>
    <property type="match status" value="1"/>
</dbReference>
<feature type="transmembrane region" description="Helical" evidence="1">
    <location>
        <begin position="262"/>
        <end position="279"/>
    </location>
</feature>
<keyword evidence="1" id="KW-0812">Transmembrane</keyword>
<dbReference type="InterPro" id="IPR001173">
    <property type="entry name" value="Glyco_trans_2-like"/>
</dbReference>
<comment type="caution">
    <text evidence="3">The sequence shown here is derived from an EMBL/GenBank/DDBJ whole genome shotgun (WGS) entry which is preliminary data.</text>
</comment>
<dbReference type="InterPro" id="IPR029044">
    <property type="entry name" value="Nucleotide-diphossugar_trans"/>
</dbReference>
<keyword evidence="1" id="KW-0472">Membrane</keyword>